<dbReference type="Proteomes" id="UP001175228">
    <property type="component" value="Unassembled WGS sequence"/>
</dbReference>
<dbReference type="EMBL" id="JAUEPU010000068">
    <property type="protein sequence ID" value="KAK0482079.1"/>
    <property type="molecule type" value="Genomic_DNA"/>
</dbReference>
<evidence type="ECO:0000256" key="1">
    <source>
        <dbReference type="SAM" id="SignalP"/>
    </source>
</evidence>
<dbReference type="AlphaFoldDB" id="A0AA39PDG8"/>
<feature type="chain" id="PRO_5041447983" description="Apple domain-containing protein" evidence="1">
    <location>
        <begin position="38"/>
        <end position="220"/>
    </location>
</feature>
<sequence>MLFTQHLELHPKSSSSRTMRFFSTLLVTVATALTVRGAATTTQTNASSDVSLTLNKGNHYGAPTPPWEPGCTPGWYYGDHPDYLLTSLTWLKDTVVCSLLDLLGLGIICPKPPFHHSPPSDDDGYQQVFYNYNGAVEADDYLTYGLVDTIEECKDMCDSVDGCNFINPYYDVNGKNGSPLMTCSLFTKCHGIQDAINYGGQTQPDGSIDYIAESAGYCRD</sequence>
<organism evidence="2 3">
    <name type="scientific">Armillaria luteobubalina</name>
    <dbReference type="NCBI Taxonomy" id="153913"/>
    <lineage>
        <taxon>Eukaryota</taxon>
        <taxon>Fungi</taxon>
        <taxon>Dikarya</taxon>
        <taxon>Basidiomycota</taxon>
        <taxon>Agaricomycotina</taxon>
        <taxon>Agaricomycetes</taxon>
        <taxon>Agaricomycetidae</taxon>
        <taxon>Agaricales</taxon>
        <taxon>Marasmiineae</taxon>
        <taxon>Physalacriaceae</taxon>
        <taxon>Armillaria</taxon>
    </lineage>
</organism>
<keyword evidence="3" id="KW-1185">Reference proteome</keyword>
<feature type="signal peptide" evidence="1">
    <location>
        <begin position="1"/>
        <end position="37"/>
    </location>
</feature>
<name>A0AA39PDG8_9AGAR</name>
<reference evidence="2" key="1">
    <citation type="submission" date="2023-06" db="EMBL/GenBank/DDBJ databases">
        <authorList>
            <consortium name="Lawrence Berkeley National Laboratory"/>
            <person name="Ahrendt S."/>
            <person name="Sahu N."/>
            <person name="Indic B."/>
            <person name="Wong-Bajracharya J."/>
            <person name="Merenyi Z."/>
            <person name="Ke H.-M."/>
            <person name="Monk M."/>
            <person name="Kocsube S."/>
            <person name="Drula E."/>
            <person name="Lipzen A."/>
            <person name="Balint B."/>
            <person name="Henrissat B."/>
            <person name="Andreopoulos B."/>
            <person name="Martin F.M."/>
            <person name="Harder C.B."/>
            <person name="Rigling D."/>
            <person name="Ford K.L."/>
            <person name="Foster G.D."/>
            <person name="Pangilinan J."/>
            <person name="Papanicolaou A."/>
            <person name="Barry K."/>
            <person name="LaButti K."/>
            <person name="Viragh M."/>
            <person name="Koriabine M."/>
            <person name="Yan M."/>
            <person name="Riley R."/>
            <person name="Champramary S."/>
            <person name="Plett K.L."/>
            <person name="Tsai I.J."/>
            <person name="Slot J."/>
            <person name="Sipos G."/>
            <person name="Plett J."/>
            <person name="Nagy L.G."/>
            <person name="Grigoriev I.V."/>
        </authorList>
    </citation>
    <scope>NUCLEOTIDE SEQUENCE</scope>
    <source>
        <strain evidence="2">HWK02</strain>
    </source>
</reference>
<gene>
    <name evidence="2" type="ORF">EDD18DRAFT_1201952</name>
</gene>
<keyword evidence="1" id="KW-0732">Signal</keyword>
<proteinExistence type="predicted"/>
<evidence type="ECO:0000313" key="2">
    <source>
        <dbReference type="EMBL" id="KAK0482079.1"/>
    </source>
</evidence>
<evidence type="ECO:0000313" key="3">
    <source>
        <dbReference type="Proteomes" id="UP001175228"/>
    </source>
</evidence>
<evidence type="ECO:0008006" key="4">
    <source>
        <dbReference type="Google" id="ProtNLM"/>
    </source>
</evidence>
<comment type="caution">
    <text evidence="2">The sequence shown here is derived from an EMBL/GenBank/DDBJ whole genome shotgun (WGS) entry which is preliminary data.</text>
</comment>
<accession>A0AA39PDG8</accession>
<protein>
    <recommendedName>
        <fullName evidence="4">Apple domain-containing protein</fullName>
    </recommendedName>
</protein>